<accession>A0A7S4K7S1</accession>
<dbReference type="InterPro" id="IPR043502">
    <property type="entry name" value="DNA/RNA_pol_sf"/>
</dbReference>
<reference evidence="1" key="1">
    <citation type="submission" date="2021-01" db="EMBL/GenBank/DDBJ databases">
        <authorList>
            <person name="Corre E."/>
            <person name="Pelletier E."/>
            <person name="Niang G."/>
            <person name="Scheremetjew M."/>
            <person name="Finn R."/>
            <person name="Kale V."/>
            <person name="Holt S."/>
            <person name="Cochrane G."/>
            <person name="Meng A."/>
            <person name="Brown T."/>
            <person name="Cohen L."/>
        </authorList>
    </citation>
    <scope>NUCLEOTIDE SEQUENCE</scope>
    <source>
        <strain evidence="1">Isolate 1302-5</strain>
    </source>
</reference>
<name>A0A7S4K7S1_9STRA</name>
<dbReference type="AlphaFoldDB" id="A0A7S4K7S1"/>
<gene>
    <name evidence="1" type="ORF">OAUR00152_LOCUS40685</name>
</gene>
<evidence type="ECO:0000313" key="1">
    <source>
        <dbReference type="EMBL" id="CAE2286516.1"/>
    </source>
</evidence>
<protein>
    <recommendedName>
        <fullName evidence="2">Reverse transcriptase domain-containing protein</fullName>
    </recommendedName>
</protein>
<evidence type="ECO:0008006" key="2">
    <source>
        <dbReference type="Google" id="ProtNLM"/>
    </source>
</evidence>
<dbReference type="SUPFAM" id="SSF56672">
    <property type="entry name" value="DNA/RNA polymerases"/>
    <property type="match status" value="1"/>
</dbReference>
<sequence length="320" mass="36579">MTPYAIELVHEDVDYQVKASFSQVVHWEDIKYNLPSNFKLSLLVVVPQEGRRGRIILDLSFPSRRLSQGGRKRKMGPVVEELVNDSTETLGPQIAVKLLGTVLPRMFQFMEDFPPQEEIMLLKIDLSDGFWRMIVSDEDRWNFCYMIPDPLGSPLRIVVPSALQMGWCKSPSYFASATETGREIIELLLNAKVDLLPHRAEEYMEPERPAKRQKSDDGEWRSINVYIDDYCLAAVENATGTLLRRISRSALHTIHSIFPPPDVLGQKGGKDSILQKKLERGDARWETEKSFSGFSLTARNARFACPNRRHEQSQRSSPRS</sequence>
<organism evidence="1">
    <name type="scientific">Odontella aurita</name>
    <dbReference type="NCBI Taxonomy" id="265563"/>
    <lineage>
        <taxon>Eukaryota</taxon>
        <taxon>Sar</taxon>
        <taxon>Stramenopiles</taxon>
        <taxon>Ochrophyta</taxon>
        <taxon>Bacillariophyta</taxon>
        <taxon>Mediophyceae</taxon>
        <taxon>Biddulphiophycidae</taxon>
        <taxon>Eupodiscales</taxon>
        <taxon>Odontellaceae</taxon>
        <taxon>Odontella</taxon>
    </lineage>
</organism>
<dbReference type="EMBL" id="HBKQ01059629">
    <property type="protein sequence ID" value="CAE2286516.1"/>
    <property type="molecule type" value="Transcribed_RNA"/>
</dbReference>
<proteinExistence type="predicted"/>